<accession>A0A392VLW0</accession>
<reference evidence="1 2" key="1">
    <citation type="journal article" date="2018" name="Front. Plant Sci.">
        <title>Red Clover (Trifolium pratense) and Zigzag Clover (T. medium) - A Picture of Genomic Similarities and Differences.</title>
        <authorList>
            <person name="Dluhosova J."/>
            <person name="Istvanek J."/>
            <person name="Nedelnik J."/>
            <person name="Repkova J."/>
        </authorList>
    </citation>
    <scope>NUCLEOTIDE SEQUENCE [LARGE SCALE GENOMIC DNA]</scope>
    <source>
        <strain evidence="2">cv. 10/8</strain>
        <tissue evidence="1">Leaf</tissue>
    </source>
</reference>
<evidence type="ECO:0000313" key="1">
    <source>
        <dbReference type="EMBL" id="MCI87745.1"/>
    </source>
</evidence>
<dbReference type="AlphaFoldDB" id="A0A392VLW0"/>
<evidence type="ECO:0000313" key="2">
    <source>
        <dbReference type="Proteomes" id="UP000265520"/>
    </source>
</evidence>
<comment type="caution">
    <text evidence="1">The sequence shown here is derived from an EMBL/GenBank/DDBJ whole genome shotgun (WGS) entry which is preliminary data.</text>
</comment>
<proteinExistence type="predicted"/>
<dbReference type="Proteomes" id="UP000265520">
    <property type="component" value="Unassembled WGS sequence"/>
</dbReference>
<sequence>RRDVLEAKCSKFGDVVRSRMNLSNKLWEPLEKSLDQVLVMEASLRLVKYDEEYSERLEIVICTRSMDLK</sequence>
<organism evidence="1 2">
    <name type="scientific">Trifolium medium</name>
    <dbReference type="NCBI Taxonomy" id="97028"/>
    <lineage>
        <taxon>Eukaryota</taxon>
        <taxon>Viridiplantae</taxon>
        <taxon>Streptophyta</taxon>
        <taxon>Embryophyta</taxon>
        <taxon>Tracheophyta</taxon>
        <taxon>Spermatophyta</taxon>
        <taxon>Magnoliopsida</taxon>
        <taxon>eudicotyledons</taxon>
        <taxon>Gunneridae</taxon>
        <taxon>Pentapetalae</taxon>
        <taxon>rosids</taxon>
        <taxon>fabids</taxon>
        <taxon>Fabales</taxon>
        <taxon>Fabaceae</taxon>
        <taxon>Papilionoideae</taxon>
        <taxon>50 kb inversion clade</taxon>
        <taxon>NPAAA clade</taxon>
        <taxon>Hologalegina</taxon>
        <taxon>IRL clade</taxon>
        <taxon>Trifolieae</taxon>
        <taxon>Trifolium</taxon>
    </lineage>
</organism>
<feature type="non-terminal residue" evidence="1">
    <location>
        <position position="1"/>
    </location>
</feature>
<protein>
    <submittedName>
        <fullName evidence="1">Uncharacterized protein</fullName>
    </submittedName>
</protein>
<name>A0A392VLW0_9FABA</name>
<keyword evidence="2" id="KW-1185">Reference proteome</keyword>
<dbReference type="EMBL" id="LXQA011174416">
    <property type="protein sequence ID" value="MCI87745.1"/>
    <property type="molecule type" value="Genomic_DNA"/>
</dbReference>